<comment type="caution">
    <text evidence="19">The sequence shown here is derived from an EMBL/GenBank/DDBJ whole genome shotgun (WGS) entry which is preliminary data.</text>
</comment>
<feature type="binding site" evidence="14">
    <location>
        <position position="694"/>
    </location>
    <ligand>
        <name>Mg(2+)</name>
        <dbReference type="ChEBI" id="CHEBI:18420"/>
    </ligand>
</feature>
<comment type="subunit">
    <text evidence="14">Monomer.</text>
</comment>
<keyword evidence="4 14" id="KW-0963">Cytoplasm</keyword>
<feature type="binding site" evidence="14">
    <location>
        <position position="693"/>
    </location>
    <ligand>
        <name>ATP</name>
        <dbReference type="ChEBI" id="CHEBI:30616"/>
    </ligand>
</feature>
<dbReference type="Gene3D" id="3.90.650.10">
    <property type="entry name" value="PurM-like C-terminal domain"/>
    <property type="match status" value="2"/>
</dbReference>
<comment type="pathway">
    <text evidence="2 14">Purine metabolism; IMP biosynthesis via de novo pathway; 5-amino-1-(5-phospho-D-ribosyl)imidazole from N(2)-formyl-N(1)-(5-phospho-D-ribosyl)glycinamide: step 1/2.</text>
</comment>
<dbReference type="FunCoup" id="A0A5C7EUK7">
    <property type="interactions" value="544"/>
</dbReference>
<keyword evidence="7 14" id="KW-0547">Nucleotide-binding</keyword>
<sequence>MLRETSILRLRGSRALSPFRRDKLLSRLRARVPAVASVDAWYWHFVALRGDLTPEERAVLVSLLDYGPVSSRNAPAPEDEAVDAVLLVVPRPGTISPWSSKATDIARRCGLTAIERVERGVVYYVQTDGEPLAERALAALRPLIHDRMTEAVFPSLEDAQRLFRHFEPAPLKEVDLMERGRAALEQANRAMGLALSDDEIDYLLASFRAAGRNPTDVELMMFAQANSEHCRHKIFNARWVIDGLEQPDSLFDMIRATHARRPQDTLVAYSDNSAVIRGARVRRFGPEPSDSSYRYREDDLHILVKVETHNHPTAISPFPGAATGAGGEIRDEGATGRGAKPKAGLTGFSVSNLMIPGCLRPWEGSANGRPPYGKPERISSALEIMLEGPIGAASFNNEFGRPNLCGYFRTFEELVDGEMRGYHKPIMIAGGIGNIVERQTVKRELPPGALLIQLGGPGMLIGMGGGAASSMDTGMNVADLDFDSVQRGNAEMQRRAQEVIDRCWQLGEANPILAIHDVGAGGLSNALPELVHSSGRGARFDLRKIPIEEPGMSPMQIWCNESQERYVLAIAPQDLERFAALCERERCPFAVLGQATDDGRLVVVDPIFGNRPVDMDLAVILGKPPRMTRHVTRLRRRLPPFDVDGIRLEEAVYRVLRLPCVADKTFLVTIGDRTVGGLSVRDQMVGPWQVPVADVAVTCMGFDTYRGEAFAMGERSPVALVDAPASGRMAVGEAITNLCAAGVASIGDIRLCANWMAAAGHPGEDAALYDTVRAVATELCPRLGISIPVGKDSLSMKTVWNDGERKEVTAPLSLIVTAFAPVEDVRATLTPQLRTDAGETELVLIDLGSGRNRLGGSALAQVYNQVGDRAPDLDDPGKLQAFFATVQRLRSEGRILAYHDRSDGGLFVTLCEMAFAGRTGLYVILDALCFSHSLSDVDAAEIQTQPMGGVYHRRIVEVLFNEELGAVLQIRREDRKAVMQAFVDAGLGAEFHVIGGLSGDDRIKFIHNGVAVLEASRIDLQRAWSETSYELQKLRDNPQCAQEEYDRLLDAADPGLSARLSFDPAEDVAAPFIATGVRPRVAILREQGVNGHVEMAAAFDRAGFEAVDVHMSDIIAGRVTLGEFKGFAACGGFSFGDVLGAGAGWAKSILFNARARDAFEAFFGRDDTFALGVCNGCQMMGHLRQLIPGAEVWPHFVRNRSEQFEARLVMVEVTRSPSLFFSGMEGSRLPVVVAHGEGYAEFANEQQLEAALPLVALRFIDNRGAPTEVYPYNPNGSPRGITGLTSRDGRFTILMPHPERLFRTVQFSWHPQGWGEDGPWLRMFRNARKWVG</sequence>
<dbReference type="SUPFAM" id="SSF56042">
    <property type="entry name" value="PurM C-terminal domain-like"/>
    <property type="match status" value="2"/>
</dbReference>
<dbReference type="NCBIfam" id="TIGR01735">
    <property type="entry name" value="FGAM_synt"/>
    <property type="match status" value="1"/>
</dbReference>
<dbReference type="UniPathway" id="UPA00074">
    <property type="reaction ID" value="UER00128"/>
</dbReference>
<reference evidence="19 20" key="1">
    <citation type="submission" date="2019-08" db="EMBL/GenBank/DDBJ databases">
        <title>Pelomicrobium methylotrophicum gen. nov., sp. nov. a moderately thermophilic, facultatively anaerobic, lithoautotrophic and methylotrophic bacterium isolated from a terrestrial mud volcano.</title>
        <authorList>
            <person name="Slobodkina G.B."/>
            <person name="Merkel A.Y."/>
            <person name="Slobodkin A.I."/>
        </authorList>
    </citation>
    <scope>NUCLEOTIDE SEQUENCE [LARGE SCALE GENOMIC DNA]</scope>
    <source>
        <strain evidence="19 20">SM250</strain>
    </source>
</reference>
<dbReference type="InterPro" id="IPR010073">
    <property type="entry name" value="PurL_large"/>
</dbReference>
<protein>
    <recommendedName>
        <fullName evidence="14">Phosphoribosylformylglycinamidine synthase</fullName>
        <shortName evidence="14">FGAM synthase</shortName>
        <shortName evidence="14">FGAMS</shortName>
        <ecNumber evidence="14">6.3.5.3</ecNumber>
    </recommendedName>
    <alternativeName>
        <fullName evidence="14">Formylglycinamide ribonucleotide amidotransferase</fullName>
        <shortName evidence="14">FGAR amidotransferase</shortName>
        <shortName evidence="14">FGAR-AT</shortName>
    </alternativeName>
</protein>
<evidence type="ECO:0000256" key="12">
    <source>
        <dbReference type="ARBA" id="ARBA00052585"/>
    </source>
</evidence>
<comment type="subcellular location">
    <subcellularLocation>
        <location evidence="1 14">Cytoplasm</location>
    </subcellularLocation>
</comment>
<dbReference type="InterPro" id="IPR029062">
    <property type="entry name" value="Class_I_gatase-like"/>
</dbReference>
<dbReference type="NCBIfam" id="NF003672">
    <property type="entry name" value="PRK05297.1"/>
    <property type="match status" value="1"/>
</dbReference>
<dbReference type="Pfam" id="PF18076">
    <property type="entry name" value="FGAR-AT_N"/>
    <property type="match status" value="1"/>
</dbReference>
<dbReference type="SUPFAM" id="SSF82697">
    <property type="entry name" value="PurS-like"/>
    <property type="match status" value="1"/>
</dbReference>
<dbReference type="CDD" id="cd01740">
    <property type="entry name" value="GATase1_FGAR_AT"/>
    <property type="match status" value="1"/>
</dbReference>
<evidence type="ECO:0000256" key="8">
    <source>
        <dbReference type="ARBA" id="ARBA00022755"/>
    </source>
</evidence>
<dbReference type="RefSeq" id="WP_147800740.1">
    <property type="nucleotide sequence ID" value="NZ_VPFL01000022.1"/>
</dbReference>
<dbReference type="OrthoDB" id="5287068at2"/>
<name>A0A5C7EUK7_9PROT</name>
<dbReference type="SUPFAM" id="SSF109736">
    <property type="entry name" value="FGAM synthase PurL, linker domain"/>
    <property type="match status" value="1"/>
</dbReference>
<evidence type="ECO:0000256" key="10">
    <source>
        <dbReference type="ARBA" id="ARBA00022842"/>
    </source>
</evidence>
<evidence type="ECO:0000256" key="3">
    <source>
        <dbReference type="ARBA" id="ARBA00008608"/>
    </source>
</evidence>
<evidence type="ECO:0000256" key="5">
    <source>
        <dbReference type="ARBA" id="ARBA00022598"/>
    </source>
</evidence>
<dbReference type="FunFam" id="3.90.650.10:FF:000002">
    <property type="entry name" value="Phosphoribosylformylglycinamidine synthase"/>
    <property type="match status" value="1"/>
</dbReference>
<dbReference type="InterPro" id="IPR036676">
    <property type="entry name" value="PurM-like_C_sf"/>
</dbReference>
<dbReference type="EC" id="6.3.5.3" evidence="14"/>
<evidence type="ECO:0000256" key="9">
    <source>
        <dbReference type="ARBA" id="ARBA00022840"/>
    </source>
</evidence>
<dbReference type="FunFam" id="3.30.1330.10:FF:000005">
    <property type="entry name" value="Phosphoribosylformylglycinamidine synthase"/>
    <property type="match status" value="1"/>
</dbReference>
<accession>A0A5C7EUK7</accession>
<evidence type="ECO:0000259" key="16">
    <source>
        <dbReference type="Pfam" id="PF18072"/>
    </source>
</evidence>
<feature type="binding site" evidence="14">
    <location>
        <position position="733"/>
    </location>
    <ligand>
        <name>Mg(2+)</name>
        <dbReference type="ChEBI" id="CHEBI:18420"/>
    </ligand>
</feature>
<evidence type="ECO:0000256" key="7">
    <source>
        <dbReference type="ARBA" id="ARBA00022741"/>
    </source>
</evidence>
<keyword evidence="11 14" id="KW-0315">Glutamine amidotransferase</keyword>
<dbReference type="InterPro" id="IPR010918">
    <property type="entry name" value="PurM-like_C_dom"/>
</dbReference>
<keyword evidence="5 14" id="KW-0436">Ligase</keyword>
<dbReference type="GO" id="GO:0046872">
    <property type="term" value="F:metal ion binding"/>
    <property type="evidence" value="ECO:0007669"/>
    <property type="project" value="UniProtKB-KW"/>
</dbReference>
<feature type="active site" evidence="14">
    <location>
        <position position="1297"/>
    </location>
</feature>
<feature type="domain" description="Phosphoribosylformylglycinamidine synthase linker" evidence="16">
    <location>
        <begin position="184"/>
        <end position="233"/>
    </location>
</feature>
<dbReference type="PANTHER" id="PTHR10099">
    <property type="entry name" value="PHOSPHORIBOSYLFORMYLGLYCINAMIDINE SYNTHASE"/>
    <property type="match status" value="1"/>
</dbReference>
<dbReference type="SUPFAM" id="SSF52317">
    <property type="entry name" value="Class I glutamine amidotransferase-like"/>
    <property type="match status" value="1"/>
</dbReference>
<organism evidence="19 20">
    <name type="scientific">Pelomicrobium methylotrophicum</name>
    <dbReference type="NCBI Taxonomy" id="2602750"/>
    <lineage>
        <taxon>Bacteria</taxon>
        <taxon>Pseudomonadati</taxon>
        <taxon>Pseudomonadota</taxon>
        <taxon>Hydrogenophilia</taxon>
        <taxon>Hydrogenophilia incertae sedis</taxon>
        <taxon>Pelomicrobium</taxon>
    </lineage>
</organism>
<dbReference type="SUPFAM" id="SSF55326">
    <property type="entry name" value="PurM N-terminal domain-like"/>
    <property type="match status" value="2"/>
</dbReference>
<dbReference type="InterPro" id="IPR036921">
    <property type="entry name" value="PurM-like_N_sf"/>
</dbReference>
<dbReference type="GO" id="GO:0005737">
    <property type="term" value="C:cytoplasm"/>
    <property type="evidence" value="ECO:0007669"/>
    <property type="project" value="UniProtKB-SubCell"/>
</dbReference>
<dbReference type="Gene3D" id="3.40.50.880">
    <property type="match status" value="1"/>
</dbReference>
<keyword evidence="10 14" id="KW-0460">Magnesium</keyword>
<dbReference type="Pfam" id="PF13507">
    <property type="entry name" value="GATase_5"/>
    <property type="match status" value="1"/>
</dbReference>
<dbReference type="Pfam" id="PF02769">
    <property type="entry name" value="AIRS_C"/>
    <property type="match status" value="2"/>
</dbReference>
<evidence type="ECO:0000256" key="2">
    <source>
        <dbReference type="ARBA" id="ARBA00004920"/>
    </source>
</evidence>
<comment type="caution">
    <text evidence="14">Lacks conserved residue(s) required for the propagation of feature annotation.</text>
</comment>
<evidence type="ECO:0000259" key="17">
    <source>
        <dbReference type="Pfam" id="PF18076"/>
    </source>
</evidence>
<feature type="binding site" evidence="14">
    <location>
        <position position="737"/>
    </location>
    <ligand>
        <name>Mg(2+)</name>
        <dbReference type="ChEBI" id="CHEBI:18420"/>
    </ligand>
</feature>
<dbReference type="EMBL" id="VPFL01000022">
    <property type="protein sequence ID" value="TXF10751.1"/>
    <property type="molecule type" value="Genomic_DNA"/>
</dbReference>
<evidence type="ECO:0000256" key="13">
    <source>
        <dbReference type="ARBA" id="ARBA00057317"/>
    </source>
</evidence>
<dbReference type="InterPro" id="IPR040707">
    <property type="entry name" value="FGAR-AT_N"/>
</dbReference>
<dbReference type="PANTHER" id="PTHR10099:SF1">
    <property type="entry name" value="PHOSPHORIBOSYLFORMYLGLYCINAMIDINE SYNTHASE"/>
    <property type="match status" value="1"/>
</dbReference>
<dbReference type="Pfam" id="PF22689">
    <property type="entry name" value="FGAR-AT_PurM_N-like"/>
    <property type="match status" value="1"/>
</dbReference>
<feature type="binding site" evidence="14">
    <location>
        <position position="900"/>
    </location>
    <ligand>
        <name>Mg(2+)</name>
        <dbReference type="ChEBI" id="CHEBI:18420"/>
    </ligand>
</feature>
<feature type="domain" description="PurM-like C-terminal" evidence="15">
    <location>
        <begin position="447"/>
        <end position="604"/>
    </location>
</feature>
<gene>
    <name evidence="14 19" type="primary">purL</name>
    <name evidence="19" type="synonym">purI</name>
    <name evidence="19" type="ORF">FR698_13565</name>
</gene>
<keyword evidence="8 14" id="KW-0658">Purine biosynthesis</keyword>
<dbReference type="InParanoid" id="A0A5C7EUK7"/>
<evidence type="ECO:0000259" key="18">
    <source>
        <dbReference type="Pfam" id="PF22689"/>
    </source>
</evidence>
<feature type="domain" description="FGAR-AT PurM N-terminal-like" evidence="18">
    <location>
        <begin position="663"/>
        <end position="821"/>
    </location>
</feature>
<dbReference type="Pfam" id="PF18072">
    <property type="entry name" value="FGAR-AT_linker"/>
    <property type="match status" value="1"/>
</dbReference>
<dbReference type="GO" id="GO:0004642">
    <property type="term" value="F:phosphoribosylformylglycinamidine synthase activity"/>
    <property type="evidence" value="ECO:0007669"/>
    <property type="project" value="UniProtKB-UniRule"/>
</dbReference>
<evidence type="ECO:0000256" key="14">
    <source>
        <dbReference type="HAMAP-Rule" id="MF_00419"/>
    </source>
</evidence>
<dbReference type="FunFam" id="1.10.8.750:FF:000002">
    <property type="entry name" value="Phosphoribosylformylglycinamidine synthase"/>
    <property type="match status" value="1"/>
</dbReference>
<dbReference type="FunFam" id="3.30.1330.10:FF:000002">
    <property type="entry name" value="Phosphoribosylformylglycinamidine synthase"/>
    <property type="match status" value="1"/>
</dbReference>
<dbReference type="FunFam" id="3.40.50.880:FF:000008">
    <property type="entry name" value="Phosphoribosylformylglycinamidine synthase"/>
    <property type="match status" value="1"/>
</dbReference>
<feature type="domain" description="Phosphoribosylformylglycinamidine synthase N-terminal" evidence="17">
    <location>
        <begin position="41"/>
        <end position="163"/>
    </location>
</feature>
<dbReference type="GO" id="GO:0005524">
    <property type="term" value="F:ATP binding"/>
    <property type="evidence" value="ECO:0007669"/>
    <property type="project" value="UniProtKB-UniRule"/>
</dbReference>
<dbReference type="CDD" id="cd02204">
    <property type="entry name" value="PurL_repeat2"/>
    <property type="match status" value="1"/>
</dbReference>
<keyword evidence="20" id="KW-1185">Reference proteome</keyword>
<dbReference type="Gene3D" id="3.30.1330.10">
    <property type="entry name" value="PurM-like, N-terminal domain"/>
    <property type="match status" value="2"/>
</dbReference>
<comment type="function">
    <text evidence="13 14">Phosphoribosylformylglycinamidine synthase involved in the purines biosynthetic pathway. Catalyzes the ATP-dependent conversion of formylglycinamide ribonucleotide (FGAR) and glutamine to yield formylglycinamidine ribonucleotide (FGAM) and glutamate.</text>
</comment>
<dbReference type="Proteomes" id="UP000321201">
    <property type="component" value="Unassembled WGS sequence"/>
</dbReference>
<evidence type="ECO:0000256" key="6">
    <source>
        <dbReference type="ARBA" id="ARBA00022723"/>
    </source>
</evidence>
<evidence type="ECO:0000313" key="19">
    <source>
        <dbReference type="EMBL" id="TXF10751.1"/>
    </source>
</evidence>
<feature type="binding site" evidence="14">
    <location>
        <position position="902"/>
    </location>
    <ligand>
        <name>ATP</name>
        <dbReference type="ChEBI" id="CHEBI:30616"/>
    </ligand>
</feature>
<dbReference type="HAMAP" id="MF_00419">
    <property type="entry name" value="PurL_1"/>
    <property type="match status" value="1"/>
</dbReference>
<feature type="active site" evidence="14">
    <location>
        <position position="1299"/>
    </location>
</feature>
<comment type="catalytic activity">
    <reaction evidence="12 14">
        <text>N(2)-formyl-N(1)-(5-phospho-beta-D-ribosyl)glycinamide + L-glutamine + ATP + H2O = 2-formamido-N(1)-(5-O-phospho-beta-D-ribosyl)acetamidine + L-glutamate + ADP + phosphate + H(+)</text>
        <dbReference type="Rhea" id="RHEA:17129"/>
        <dbReference type="ChEBI" id="CHEBI:15377"/>
        <dbReference type="ChEBI" id="CHEBI:15378"/>
        <dbReference type="ChEBI" id="CHEBI:29985"/>
        <dbReference type="ChEBI" id="CHEBI:30616"/>
        <dbReference type="ChEBI" id="CHEBI:43474"/>
        <dbReference type="ChEBI" id="CHEBI:58359"/>
        <dbReference type="ChEBI" id="CHEBI:147286"/>
        <dbReference type="ChEBI" id="CHEBI:147287"/>
        <dbReference type="ChEBI" id="CHEBI:456216"/>
        <dbReference type="EC" id="6.3.5.3"/>
    </reaction>
</comment>
<feature type="domain" description="PurM-like C-terminal" evidence="15">
    <location>
        <begin position="843"/>
        <end position="1006"/>
    </location>
</feature>
<keyword evidence="6 14" id="KW-0479">Metal-binding</keyword>
<dbReference type="GO" id="GO:0006189">
    <property type="term" value="P:'de novo' IMP biosynthetic process"/>
    <property type="evidence" value="ECO:0007669"/>
    <property type="project" value="UniProtKB-UniRule"/>
</dbReference>
<evidence type="ECO:0000313" key="20">
    <source>
        <dbReference type="Proteomes" id="UP000321201"/>
    </source>
</evidence>
<keyword evidence="9 14" id="KW-0067">ATP-binding</keyword>
<evidence type="ECO:0000256" key="1">
    <source>
        <dbReference type="ARBA" id="ARBA00004496"/>
    </source>
</evidence>
<evidence type="ECO:0000256" key="4">
    <source>
        <dbReference type="ARBA" id="ARBA00022490"/>
    </source>
</evidence>
<dbReference type="InterPro" id="IPR041609">
    <property type="entry name" value="PurL_linker"/>
</dbReference>
<dbReference type="CDD" id="cd02203">
    <property type="entry name" value="PurL_repeat1"/>
    <property type="match status" value="1"/>
</dbReference>
<dbReference type="InterPro" id="IPR055181">
    <property type="entry name" value="FGAR-AT_PurM_N-like"/>
</dbReference>
<dbReference type="PROSITE" id="PS51273">
    <property type="entry name" value="GATASE_TYPE_1"/>
    <property type="match status" value="1"/>
</dbReference>
<comment type="similarity">
    <text evidence="3 14">In the N-terminal section; belongs to the FGAMS family.</text>
</comment>
<evidence type="ECO:0000256" key="11">
    <source>
        <dbReference type="ARBA" id="ARBA00022962"/>
    </source>
</evidence>
<feature type="active site" description="Nucleophile" evidence="14">
    <location>
        <position position="1174"/>
    </location>
</feature>
<evidence type="ECO:0000259" key="15">
    <source>
        <dbReference type="Pfam" id="PF02769"/>
    </source>
</evidence>
<feature type="binding site" evidence="14">
    <location>
        <begin position="320"/>
        <end position="331"/>
    </location>
    <ligand>
        <name>ATP</name>
        <dbReference type="ChEBI" id="CHEBI:30616"/>
    </ligand>
</feature>
<proteinExistence type="inferred from homology"/>
<dbReference type="Gene3D" id="1.10.8.750">
    <property type="entry name" value="Phosphoribosylformylglycinamidine synthase, linker domain"/>
    <property type="match status" value="1"/>
</dbReference>
<dbReference type="InterPro" id="IPR036604">
    <property type="entry name" value="PurS-like_sf"/>
</dbReference>
<dbReference type="SMART" id="SM01211">
    <property type="entry name" value="GATase_5"/>
    <property type="match status" value="1"/>
</dbReference>